<feature type="transmembrane region" description="Helical" evidence="6">
    <location>
        <begin position="70"/>
        <end position="90"/>
    </location>
</feature>
<accession>A0A931E715</accession>
<evidence type="ECO:0000256" key="6">
    <source>
        <dbReference type="SAM" id="Phobius"/>
    </source>
</evidence>
<evidence type="ECO:0000313" key="8">
    <source>
        <dbReference type="EMBL" id="MBG9376253.1"/>
    </source>
</evidence>
<dbReference type="Proteomes" id="UP000628448">
    <property type="component" value="Unassembled WGS sequence"/>
</dbReference>
<comment type="subcellular location">
    <subcellularLocation>
        <location evidence="1">Cell membrane</location>
        <topology evidence="1">Multi-pass membrane protein</topology>
    </subcellularLocation>
</comment>
<evidence type="ECO:0000313" key="9">
    <source>
        <dbReference type="Proteomes" id="UP000628448"/>
    </source>
</evidence>
<feature type="domain" description="DUF202" evidence="7">
    <location>
        <begin position="17"/>
        <end position="98"/>
    </location>
</feature>
<comment type="caution">
    <text evidence="8">The sequence shown here is derived from an EMBL/GenBank/DDBJ whole genome shotgun (WGS) entry which is preliminary data.</text>
</comment>
<feature type="transmembrane region" description="Helical" evidence="6">
    <location>
        <begin position="110"/>
        <end position="131"/>
    </location>
</feature>
<evidence type="ECO:0000256" key="1">
    <source>
        <dbReference type="ARBA" id="ARBA00004651"/>
    </source>
</evidence>
<dbReference type="PANTHER" id="PTHR34187">
    <property type="entry name" value="FGR18P"/>
    <property type="match status" value="1"/>
</dbReference>
<keyword evidence="3 6" id="KW-0812">Transmembrane</keyword>
<sequence>MDNNTDIAAKKTAGPADHLANERTFLAWIRTSIALMGFGFVIVKFALFIKQIGIVLGEKTNSAVSTGRGYSVIIGVIMVALGAIMAVLAFWRYRAIEKQLKSGSFFPSQWLSVVVTISIVAGSILLVIYLLPNIK</sequence>
<keyword evidence="5 6" id="KW-0472">Membrane</keyword>
<evidence type="ECO:0000256" key="3">
    <source>
        <dbReference type="ARBA" id="ARBA00022692"/>
    </source>
</evidence>
<organism evidence="8 9">
    <name type="scientific">Panacibacter microcysteis</name>
    <dbReference type="NCBI Taxonomy" id="2793269"/>
    <lineage>
        <taxon>Bacteria</taxon>
        <taxon>Pseudomonadati</taxon>
        <taxon>Bacteroidota</taxon>
        <taxon>Chitinophagia</taxon>
        <taxon>Chitinophagales</taxon>
        <taxon>Chitinophagaceae</taxon>
        <taxon>Panacibacter</taxon>
    </lineage>
</organism>
<evidence type="ECO:0000256" key="5">
    <source>
        <dbReference type="ARBA" id="ARBA00023136"/>
    </source>
</evidence>
<keyword evidence="9" id="KW-1185">Reference proteome</keyword>
<protein>
    <submittedName>
        <fullName evidence="8">DUF202 domain-containing protein</fullName>
    </submittedName>
</protein>
<dbReference type="EMBL" id="JADWYR010000001">
    <property type="protein sequence ID" value="MBG9376253.1"/>
    <property type="molecule type" value="Genomic_DNA"/>
</dbReference>
<feature type="transmembrane region" description="Helical" evidence="6">
    <location>
        <begin position="25"/>
        <end position="49"/>
    </location>
</feature>
<dbReference type="PANTHER" id="PTHR34187:SF2">
    <property type="entry name" value="DUF202 DOMAIN-CONTAINING PROTEIN"/>
    <property type="match status" value="1"/>
</dbReference>
<gene>
    <name evidence="8" type="ORF">I5907_08400</name>
</gene>
<reference evidence="8" key="1">
    <citation type="submission" date="2020-11" db="EMBL/GenBank/DDBJ databases">
        <title>Bacterial whole genome sequence for Panacibacter sp. DH6.</title>
        <authorList>
            <person name="Le V."/>
            <person name="Ko S."/>
            <person name="Ahn C.-Y."/>
            <person name="Oh H.-M."/>
        </authorList>
    </citation>
    <scope>NUCLEOTIDE SEQUENCE</scope>
    <source>
        <strain evidence="8">DH6</strain>
    </source>
</reference>
<dbReference type="InterPro" id="IPR052053">
    <property type="entry name" value="IM_YidH-like"/>
</dbReference>
<evidence type="ECO:0000256" key="4">
    <source>
        <dbReference type="ARBA" id="ARBA00022989"/>
    </source>
</evidence>
<dbReference type="InterPro" id="IPR003807">
    <property type="entry name" value="DUF202"/>
</dbReference>
<dbReference type="AlphaFoldDB" id="A0A931E715"/>
<evidence type="ECO:0000256" key="2">
    <source>
        <dbReference type="ARBA" id="ARBA00022475"/>
    </source>
</evidence>
<dbReference type="RefSeq" id="WP_196990268.1">
    <property type="nucleotide sequence ID" value="NZ_JADWYR010000001.1"/>
</dbReference>
<evidence type="ECO:0000259" key="7">
    <source>
        <dbReference type="Pfam" id="PF02656"/>
    </source>
</evidence>
<dbReference type="GO" id="GO:0005886">
    <property type="term" value="C:plasma membrane"/>
    <property type="evidence" value="ECO:0007669"/>
    <property type="project" value="UniProtKB-SubCell"/>
</dbReference>
<name>A0A931E715_9BACT</name>
<keyword evidence="4 6" id="KW-1133">Transmembrane helix</keyword>
<keyword evidence="2" id="KW-1003">Cell membrane</keyword>
<dbReference type="Pfam" id="PF02656">
    <property type="entry name" value="DUF202"/>
    <property type="match status" value="1"/>
</dbReference>
<proteinExistence type="predicted"/>